<dbReference type="RefSeq" id="WP_120041731.1">
    <property type="nucleotide sequence ID" value="NZ_QZFU01000019.1"/>
</dbReference>
<organism evidence="2 3">
    <name type="scientific">Nocardia panacis</name>
    <dbReference type="NCBI Taxonomy" id="2340916"/>
    <lineage>
        <taxon>Bacteria</taxon>
        <taxon>Bacillati</taxon>
        <taxon>Actinomycetota</taxon>
        <taxon>Actinomycetes</taxon>
        <taxon>Mycobacteriales</taxon>
        <taxon>Nocardiaceae</taxon>
        <taxon>Nocardia</taxon>
    </lineage>
</organism>
<evidence type="ECO:0000313" key="2">
    <source>
        <dbReference type="EMBL" id="RJO74924.1"/>
    </source>
</evidence>
<proteinExistence type="predicted"/>
<protein>
    <submittedName>
        <fullName evidence="2">Uncharacterized protein</fullName>
    </submittedName>
</protein>
<name>A0A3A4K7D4_9NOCA</name>
<sequence>MNGKILDIALWALSAVVWLAVATTHPGIANLLIAYFGAVALGYYNSYVRHNPTTNTLRST</sequence>
<comment type="caution">
    <text evidence="2">The sequence shown here is derived from an EMBL/GenBank/DDBJ whole genome shotgun (WGS) entry which is preliminary data.</text>
</comment>
<evidence type="ECO:0000313" key="3">
    <source>
        <dbReference type="Proteomes" id="UP000266677"/>
    </source>
</evidence>
<dbReference type="OrthoDB" id="4570786at2"/>
<keyword evidence="1" id="KW-1133">Transmembrane helix</keyword>
<reference evidence="2 3" key="1">
    <citation type="submission" date="2018-09" db="EMBL/GenBank/DDBJ databases">
        <title>YIM PH21274 draft genome.</title>
        <authorList>
            <person name="Miao C."/>
        </authorList>
    </citation>
    <scope>NUCLEOTIDE SEQUENCE [LARGE SCALE GENOMIC DNA]</scope>
    <source>
        <strain evidence="2 3">YIM PH 21724</strain>
    </source>
</reference>
<dbReference type="AlphaFoldDB" id="A0A3A4K7D4"/>
<keyword evidence="3" id="KW-1185">Reference proteome</keyword>
<dbReference type="Proteomes" id="UP000266677">
    <property type="component" value="Unassembled WGS sequence"/>
</dbReference>
<evidence type="ECO:0000256" key="1">
    <source>
        <dbReference type="SAM" id="Phobius"/>
    </source>
</evidence>
<feature type="transmembrane region" description="Helical" evidence="1">
    <location>
        <begin position="32"/>
        <end position="48"/>
    </location>
</feature>
<dbReference type="EMBL" id="QZFU01000019">
    <property type="protein sequence ID" value="RJO74924.1"/>
    <property type="molecule type" value="Genomic_DNA"/>
</dbReference>
<gene>
    <name evidence="2" type="ORF">D5S18_16055</name>
</gene>
<keyword evidence="1" id="KW-0812">Transmembrane</keyword>
<keyword evidence="1" id="KW-0472">Membrane</keyword>
<accession>A0A3A4K7D4</accession>